<evidence type="ECO:0000313" key="4">
    <source>
        <dbReference type="EMBL" id="MBC8581175.1"/>
    </source>
</evidence>
<dbReference type="RefSeq" id="WP_249333969.1">
    <property type="nucleotide sequence ID" value="NZ_JACRSY010000039.1"/>
</dbReference>
<sequence length="352" mass="39128">MKKLSLVLAGILMCASLVGCSQPKGSVDVETQIEQVQEHENIQESESVQEEHEKDYEKLILAETDTTVTFVDGEGNEKTLTKKPERTVVLLNSILDLWYLVGGESVARVSGESNVPPEAMNITDLGSFNKVSIEALLALEPDLVLMHTTNSQTQFADILDQNGIEWAVIDASTKAYSAFQNNAYIFSKILGTEDLFEEKVMPVVEKCEGIIERAKENKEHPSVAVLYSTSKEIKVDTDDSSIGEMTSLLGVENIVKPEDIVVEGETRVAFSFEKLIEADPDYILISTMGDVEGVKAKIAKDLESNPAWNALTAVQNDEVHYLPKDLFVYKPNARYDEAFAYLEEIFFEKEAE</sequence>
<dbReference type="PANTHER" id="PTHR30535">
    <property type="entry name" value="VITAMIN B12-BINDING PROTEIN"/>
    <property type="match status" value="1"/>
</dbReference>
<feature type="domain" description="Fe/B12 periplasmic-binding" evidence="3">
    <location>
        <begin position="86"/>
        <end position="350"/>
    </location>
</feature>
<dbReference type="Proteomes" id="UP000655830">
    <property type="component" value="Unassembled WGS sequence"/>
</dbReference>
<keyword evidence="2" id="KW-0732">Signal</keyword>
<evidence type="ECO:0000313" key="5">
    <source>
        <dbReference type="Proteomes" id="UP000655830"/>
    </source>
</evidence>
<dbReference type="PROSITE" id="PS51257">
    <property type="entry name" value="PROKAR_LIPOPROTEIN"/>
    <property type="match status" value="1"/>
</dbReference>
<dbReference type="GO" id="GO:0071281">
    <property type="term" value="P:cellular response to iron ion"/>
    <property type="evidence" value="ECO:0007669"/>
    <property type="project" value="TreeGrafter"/>
</dbReference>
<accession>A0A926EMH5</accession>
<comment type="similarity">
    <text evidence="1">Belongs to the bacterial solute-binding protein 8 family.</text>
</comment>
<evidence type="ECO:0000256" key="1">
    <source>
        <dbReference type="ARBA" id="ARBA00008814"/>
    </source>
</evidence>
<evidence type="ECO:0000259" key="3">
    <source>
        <dbReference type="PROSITE" id="PS50983"/>
    </source>
</evidence>
<organism evidence="4 5">
    <name type="scientific">Zhenhengia yiwuensis</name>
    <dbReference type="NCBI Taxonomy" id="2763666"/>
    <lineage>
        <taxon>Bacteria</taxon>
        <taxon>Bacillati</taxon>
        <taxon>Bacillota</taxon>
        <taxon>Clostridia</taxon>
        <taxon>Lachnospirales</taxon>
        <taxon>Lachnospiraceae</taxon>
        <taxon>Zhenhengia</taxon>
    </lineage>
</organism>
<keyword evidence="5" id="KW-1185">Reference proteome</keyword>
<dbReference type="SUPFAM" id="SSF53807">
    <property type="entry name" value="Helical backbone' metal receptor"/>
    <property type="match status" value="1"/>
</dbReference>
<reference evidence="4" key="1">
    <citation type="submission" date="2020-08" db="EMBL/GenBank/DDBJ databases">
        <title>Genome public.</title>
        <authorList>
            <person name="Liu C."/>
            <person name="Sun Q."/>
        </authorList>
    </citation>
    <scope>NUCLEOTIDE SEQUENCE</scope>
    <source>
        <strain evidence="4">NSJ-12</strain>
    </source>
</reference>
<dbReference type="Gene3D" id="3.40.50.1980">
    <property type="entry name" value="Nitrogenase molybdenum iron protein domain"/>
    <property type="match status" value="2"/>
</dbReference>
<protein>
    <submittedName>
        <fullName evidence="4">ABC transporter substrate-binding protein</fullName>
    </submittedName>
</protein>
<feature type="signal peptide" evidence="2">
    <location>
        <begin position="1"/>
        <end position="21"/>
    </location>
</feature>
<comment type="caution">
    <text evidence="4">The sequence shown here is derived from an EMBL/GenBank/DDBJ whole genome shotgun (WGS) entry which is preliminary data.</text>
</comment>
<name>A0A926EMH5_9FIRM</name>
<dbReference type="PANTHER" id="PTHR30535:SF34">
    <property type="entry name" value="MOLYBDATE-BINDING PROTEIN MOLA"/>
    <property type="match status" value="1"/>
</dbReference>
<dbReference type="Pfam" id="PF01497">
    <property type="entry name" value="Peripla_BP_2"/>
    <property type="match status" value="1"/>
</dbReference>
<dbReference type="EMBL" id="JACRSY010000039">
    <property type="protein sequence ID" value="MBC8581175.1"/>
    <property type="molecule type" value="Genomic_DNA"/>
</dbReference>
<dbReference type="PROSITE" id="PS50983">
    <property type="entry name" value="FE_B12_PBP"/>
    <property type="match status" value="1"/>
</dbReference>
<feature type="chain" id="PRO_5038909072" evidence="2">
    <location>
        <begin position="22"/>
        <end position="352"/>
    </location>
</feature>
<proteinExistence type="inferred from homology"/>
<dbReference type="AlphaFoldDB" id="A0A926EMH5"/>
<gene>
    <name evidence="4" type="ORF">H8718_16780</name>
</gene>
<dbReference type="InterPro" id="IPR050902">
    <property type="entry name" value="ABC_Transporter_SBP"/>
</dbReference>
<evidence type="ECO:0000256" key="2">
    <source>
        <dbReference type="SAM" id="SignalP"/>
    </source>
</evidence>
<dbReference type="InterPro" id="IPR002491">
    <property type="entry name" value="ABC_transptr_periplasmic_BD"/>
</dbReference>